<dbReference type="GO" id="GO:0016705">
    <property type="term" value="F:oxidoreductase activity, acting on paired donors, with incorporation or reduction of molecular oxygen"/>
    <property type="evidence" value="ECO:0007669"/>
    <property type="project" value="InterPro"/>
</dbReference>
<dbReference type="Proteomes" id="UP000076321">
    <property type="component" value="Unassembled WGS sequence"/>
</dbReference>
<proteinExistence type="inferred from homology"/>
<dbReference type="InterPro" id="IPR002397">
    <property type="entry name" value="Cyt_P450_B"/>
</dbReference>
<evidence type="ECO:0000256" key="1">
    <source>
        <dbReference type="ARBA" id="ARBA00004660"/>
    </source>
</evidence>
<keyword evidence="7 9" id="KW-0503">Monooxygenase</keyword>
<name>A0A154M614_9PSEU</name>
<evidence type="ECO:0000256" key="5">
    <source>
        <dbReference type="ARBA" id="ARBA00023002"/>
    </source>
</evidence>
<dbReference type="GO" id="GO:0005506">
    <property type="term" value="F:iron ion binding"/>
    <property type="evidence" value="ECO:0007669"/>
    <property type="project" value="InterPro"/>
</dbReference>
<dbReference type="EMBL" id="LQCI01000052">
    <property type="protein sequence ID" value="KZB79299.1"/>
    <property type="molecule type" value="Genomic_DNA"/>
</dbReference>
<dbReference type="OrthoDB" id="3563549at2"/>
<dbReference type="Proteomes" id="UP000186883">
    <property type="component" value="Unassembled WGS sequence"/>
</dbReference>
<evidence type="ECO:0000256" key="7">
    <source>
        <dbReference type="ARBA" id="ARBA00023033"/>
    </source>
</evidence>
<keyword evidence="5 9" id="KW-0560">Oxidoreductase</keyword>
<accession>A0A154M614</accession>
<evidence type="ECO:0000256" key="4">
    <source>
        <dbReference type="ARBA" id="ARBA00022723"/>
    </source>
</evidence>
<dbReference type="InterPro" id="IPR036396">
    <property type="entry name" value="Cyt_P450_sf"/>
</dbReference>
<dbReference type="PROSITE" id="PS00086">
    <property type="entry name" value="CYTOCHROME_P450"/>
    <property type="match status" value="1"/>
</dbReference>
<dbReference type="GO" id="GO:0020037">
    <property type="term" value="F:heme binding"/>
    <property type="evidence" value="ECO:0007669"/>
    <property type="project" value="InterPro"/>
</dbReference>
<keyword evidence="6 9" id="KW-0408">Iron</keyword>
<dbReference type="SUPFAM" id="SSF48264">
    <property type="entry name" value="Cytochrome P450"/>
    <property type="match status" value="1"/>
</dbReference>
<dbReference type="InterPro" id="IPR017972">
    <property type="entry name" value="Cyt_P450_CS"/>
</dbReference>
<comment type="function">
    <text evidence="8">Involved in the coupling of aromatic side chains of the heptapeptide of vancomycin.</text>
</comment>
<evidence type="ECO:0000256" key="6">
    <source>
        <dbReference type="ARBA" id="ARBA00023004"/>
    </source>
</evidence>
<comment type="pathway">
    <text evidence="1">Antibiotic biosynthesis; vancomycin biosynthesis.</text>
</comment>
<reference evidence="11 13" key="2">
    <citation type="submission" date="2016-11" db="EMBL/GenBank/DDBJ databases">
        <title>Genome sequencing of Amycolatopsis regifaucium.</title>
        <authorList>
            <person name="Mayilraj S."/>
            <person name="Kaur N."/>
        </authorList>
    </citation>
    <scope>NUCLEOTIDE SEQUENCE [LARGE SCALE GENOMIC DNA]</scope>
    <source>
        <strain evidence="11 13">GY080</strain>
    </source>
</reference>
<keyword evidence="3 9" id="KW-0349">Heme</keyword>
<evidence type="ECO:0000256" key="3">
    <source>
        <dbReference type="ARBA" id="ARBA00022617"/>
    </source>
</evidence>
<gene>
    <name evidence="11" type="ORF">ATP06_0216730</name>
    <name evidence="10" type="ORF">AVL48_17045</name>
</gene>
<dbReference type="PRINTS" id="PR00359">
    <property type="entry name" value="BP450"/>
</dbReference>
<keyword evidence="13" id="KW-1185">Reference proteome</keyword>
<keyword evidence="4 9" id="KW-0479">Metal-binding</keyword>
<dbReference type="RefSeq" id="WP_061980934.1">
    <property type="nucleotide sequence ID" value="NZ_FOPQ01000002.1"/>
</dbReference>
<dbReference type="GO" id="GO:0004497">
    <property type="term" value="F:monooxygenase activity"/>
    <property type="evidence" value="ECO:0007669"/>
    <property type="project" value="UniProtKB-KW"/>
</dbReference>
<evidence type="ECO:0000313" key="11">
    <source>
        <dbReference type="EMBL" id="OKA07481.1"/>
    </source>
</evidence>
<protein>
    <submittedName>
        <fullName evidence="10">Cytochrome hydroxylase</fullName>
    </submittedName>
</protein>
<dbReference type="InterPro" id="IPR001128">
    <property type="entry name" value="Cyt_P450"/>
</dbReference>
<dbReference type="Pfam" id="PF00067">
    <property type="entry name" value="p450"/>
    <property type="match status" value="1"/>
</dbReference>
<dbReference type="Gene3D" id="1.10.630.10">
    <property type="entry name" value="Cytochrome P450"/>
    <property type="match status" value="1"/>
</dbReference>
<dbReference type="AlphaFoldDB" id="A0A154M614"/>
<evidence type="ECO:0000256" key="8">
    <source>
        <dbReference type="ARBA" id="ARBA00055433"/>
    </source>
</evidence>
<dbReference type="PANTHER" id="PTHR46696">
    <property type="entry name" value="P450, PUTATIVE (EUROFUNG)-RELATED"/>
    <property type="match status" value="1"/>
</dbReference>
<evidence type="ECO:0000313" key="13">
    <source>
        <dbReference type="Proteomes" id="UP000186883"/>
    </source>
</evidence>
<comment type="similarity">
    <text evidence="2 9">Belongs to the cytochrome P450 family.</text>
</comment>
<dbReference type="PANTHER" id="PTHR46696:SF1">
    <property type="entry name" value="CYTOCHROME P450 YJIB-RELATED"/>
    <property type="match status" value="1"/>
</dbReference>
<evidence type="ECO:0000313" key="10">
    <source>
        <dbReference type="EMBL" id="KZB79299.1"/>
    </source>
</evidence>
<evidence type="ECO:0000313" key="12">
    <source>
        <dbReference type="Proteomes" id="UP000076321"/>
    </source>
</evidence>
<evidence type="ECO:0000256" key="9">
    <source>
        <dbReference type="RuleBase" id="RU000461"/>
    </source>
</evidence>
<reference evidence="10 12" key="1">
    <citation type="submission" date="2015-12" db="EMBL/GenBank/DDBJ databases">
        <title>Amycolatopsis regifaucium genome sequencing and assembly.</title>
        <authorList>
            <person name="Mayilraj S."/>
        </authorList>
    </citation>
    <scope>NUCLEOTIDE SEQUENCE [LARGE SCALE GENOMIC DNA]</scope>
    <source>
        <strain evidence="10 12">GY080</strain>
    </source>
</reference>
<sequence>MTGAIDYPFTQAEPLRCPAEFTRRQDEEPVGRVRLASGEDAWLVTRHADIRTLLADPRFRPWVPGTPVDSGGEMLFTMSGPEHTRLRRIAARALTPRRTESLRPRVEAVAADLAAKLIAQGPPADVLEGFAIPFALSVLNELLGVPPSARDDLRTWTDGIVAVFTAPDYAEMAEAAQNLGGYLAELVEAKRNMPGDDLLTGLIEARDDSGDALRPEEVTHLAFAIMIAGYVPPANALAQAVLRLAVAPELPRDPGSMSALVEELLRQDQGSAADQGRVAVEDAGIGGVPIRAGDFVLAPLRAGNHDPRRFPEPESVDLARAPGHLTFGHGPHHCLGAALARLELRIGLTALLGVAPRLRLAVPFGELTWRRMFLTLQGPVAVPIAW</sequence>
<dbReference type="FunFam" id="1.10.630.10:FF:000018">
    <property type="entry name" value="Cytochrome P450 monooxygenase"/>
    <property type="match status" value="1"/>
</dbReference>
<organism evidence="10 12">
    <name type="scientific">Amycolatopsis regifaucium</name>
    <dbReference type="NCBI Taxonomy" id="546365"/>
    <lineage>
        <taxon>Bacteria</taxon>
        <taxon>Bacillati</taxon>
        <taxon>Actinomycetota</taxon>
        <taxon>Actinomycetes</taxon>
        <taxon>Pseudonocardiales</taxon>
        <taxon>Pseudonocardiaceae</taxon>
        <taxon>Amycolatopsis</taxon>
    </lineage>
</organism>
<comment type="caution">
    <text evidence="10">The sequence shown here is derived from an EMBL/GenBank/DDBJ whole genome shotgun (WGS) entry which is preliminary data.</text>
</comment>
<dbReference type="EMBL" id="LOBU02000013">
    <property type="protein sequence ID" value="OKA07481.1"/>
    <property type="molecule type" value="Genomic_DNA"/>
</dbReference>
<evidence type="ECO:0000256" key="2">
    <source>
        <dbReference type="ARBA" id="ARBA00010617"/>
    </source>
</evidence>